<dbReference type="GO" id="GO:0000278">
    <property type="term" value="P:mitotic cell cycle"/>
    <property type="evidence" value="ECO:0007669"/>
    <property type="project" value="TreeGrafter"/>
</dbReference>
<dbReference type="InterPro" id="IPR036420">
    <property type="entry name" value="BRCT_dom_sf"/>
</dbReference>
<dbReference type="Gene3D" id="3.40.50.10190">
    <property type="entry name" value="BRCT domain"/>
    <property type="match status" value="1"/>
</dbReference>
<dbReference type="InterPro" id="IPR001357">
    <property type="entry name" value="BRCT_dom"/>
</dbReference>
<dbReference type="Pfam" id="PF00533">
    <property type="entry name" value="BRCT"/>
    <property type="match status" value="1"/>
</dbReference>
<evidence type="ECO:0000259" key="1">
    <source>
        <dbReference type="PROSITE" id="PS50172"/>
    </source>
</evidence>
<evidence type="ECO:0000313" key="3">
    <source>
        <dbReference type="Proteomes" id="UP001221898"/>
    </source>
</evidence>
<dbReference type="SMART" id="SM00292">
    <property type="entry name" value="BRCT"/>
    <property type="match status" value="1"/>
</dbReference>
<dbReference type="AlphaFoldDB" id="A0AAD7X2K2"/>
<dbReference type="InterPro" id="IPR022047">
    <property type="entry name" value="Microcephalin-like"/>
</dbReference>
<evidence type="ECO:0000313" key="2">
    <source>
        <dbReference type="EMBL" id="KAJ8417960.1"/>
    </source>
</evidence>
<dbReference type="EMBL" id="JAINUG010000002">
    <property type="protein sequence ID" value="KAJ8417960.1"/>
    <property type="molecule type" value="Genomic_DNA"/>
</dbReference>
<dbReference type="CDD" id="cd17736">
    <property type="entry name" value="BRCT_microcephalin_rpt2"/>
    <property type="match status" value="1"/>
</dbReference>
<dbReference type="SUPFAM" id="SSF52113">
    <property type="entry name" value="BRCT domain"/>
    <property type="match status" value="1"/>
</dbReference>
<dbReference type="PANTHER" id="PTHR14625">
    <property type="entry name" value="MICROCEPHALIN"/>
    <property type="match status" value="1"/>
</dbReference>
<dbReference type="Proteomes" id="UP001221898">
    <property type="component" value="Unassembled WGS sequence"/>
</dbReference>
<name>A0AAD7X2K2_9TELE</name>
<proteinExistence type="predicted"/>
<feature type="domain" description="BRCT" evidence="1">
    <location>
        <begin position="26"/>
        <end position="91"/>
    </location>
</feature>
<gene>
    <name evidence="2" type="ORF">AAFF_G00136690</name>
</gene>
<keyword evidence="3" id="KW-1185">Reference proteome</keyword>
<organism evidence="2 3">
    <name type="scientific">Aldrovandia affinis</name>
    <dbReference type="NCBI Taxonomy" id="143900"/>
    <lineage>
        <taxon>Eukaryota</taxon>
        <taxon>Metazoa</taxon>
        <taxon>Chordata</taxon>
        <taxon>Craniata</taxon>
        <taxon>Vertebrata</taxon>
        <taxon>Euteleostomi</taxon>
        <taxon>Actinopterygii</taxon>
        <taxon>Neopterygii</taxon>
        <taxon>Teleostei</taxon>
        <taxon>Notacanthiformes</taxon>
        <taxon>Halosauridae</taxon>
        <taxon>Aldrovandia</taxon>
    </lineage>
</organism>
<reference evidence="2" key="1">
    <citation type="journal article" date="2023" name="Science">
        <title>Genome structures resolve the early diversification of teleost fishes.</title>
        <authorList>
            <person name="Parey E."/>
            <person name="Louis A."/>
            <person name="Montfort J."/>
            <person name="Bouchez O."/>
            <person name="Roques C."/>
            <person name="Iampietro C."/>
            <person name="Lluch J."/>
            <person name="Castinel A."/>
            <person name="Donnadieu C."/>
            <person name="Desvignes T."/>
            <person name="Floi Bucao C."/>
            <person name="Jouanno E."/>
            <person name="Wen M."/>
            <person name="Mejri S."/>
            <person name="Dirks R."/>
            <person name="Jansen H."/>
            <person name="Henkel C."/>
            <person name="Chen W.J."/>
            <person name="Zahm M."/>
            <person name="Cabau C."/>
            <person name="Klopp C."/>
            <person name="Thompson A.W."/>
            <person name="Robinson-Rechavi M."/>
            <person name="Braasch I."/>
            <person name="Lecointre G."/>
            <person name="Bobe J."/>
            <person name="Postlethwait J.H."/>
            <person name="Berthelot C."/>
            <person name="Roest Crollius H."/>
            <person name="Guiguen Y."/>
        </authorList>
    </citation>
    <scope>NUCLEOTIDE SEQUENCE</scope>
    <source>
        <strain evidence="2">NC1722</strain>
    </source>
</reference>
<protein>
    <recommendedName>
        <fullName evidence="1">BRCT domain-containing protein</fullName>
    </recommendedName>
</protein>
<comment type="caution">
    <text evidence="2">The sequence shown here is derived from an EMBL/GenBank/DDBJ whole genome shotgun (WGS) entry which is preliminary data.</text>
</comment>
<accession>A0AAD7X2K2</accession>
<dbReference type="PROSITE" id="PS50172">
    <property type="entry name" value="BRCT"/>
    <property type="match status" value="1"/>
</dbReference>
<sequence>MNSHPKAKKTLVMTSMSIDRQHIVIQVVSSLGRFCLADAVGDSTTHVVTGRPRRTLNVLLGIARGCWILSFEWILCCLEHRRWISEEPYELSDKFPAAPVSNPHFQILK</sequence>
<dbReference type="PANTHER" id="PTHR14625:SF3">
    <property type="entry name" value="MICROCEPHALIN"/>
    <property type="match status" value="1"/>
</dbReference>